<dbReference type="eggNOG" id="ENOG502ZHZV">
    <property type="taxonomic scope" value="Bacteria"/>
</dbReference>
<proteinExistence type="predicted"/>
<accession>B7K1Z8</accession>
<dbReference type="AlphaFoldDB" id="B7K1Z8"/>
<evidence type="ECO:0000313" key="1">
    <source>
        <dbReference type="EMBL" id="ACK64305.1"/>
    </source>
</evidence>
<evidence type="ECO:0000313" key="2">
    <source>
        <dbReference type="Proteomes" id="UP000008204"/>
    </source>
</evidence>
<reference evidence="2" key="1">
    <citation type="journal article" date="2011" name="MBio">
        <title>Novel metabolic attributes of the genus Cyanothece, comprising a group of unicellular nitrogen-fixing Cyanobacteria.</title>
        <authorList>
            <person name="Bandyopadhyay A."/>
            <person name="Elvitigala T."/>
            <person name="Welsh E."/>
            <person name="Stockel J."/>
            <person name="Liberton M."/>
            <person name="Min H."/>
            <person name="Sherman L.A."/>
            <person name="Pakrasi H.B."/>
        </authorList>
    </citation>
    <scope>NUCLEOTIDE SEQUENCE [LARGE SCALE GENOMIC DNA]</scope>
    <source>
        <strain evidence="2">PCC 8801</strain>
    </source>
</reference>
<organism evidence="1 2">
    <name type="scientific">Rippkaea orientalis (strain PCC 8801 / RF-1)</name>
    <name type="common">Cyanothece sp. (strain PCC 8801)</name>
    <dbReference type="NCBI Taxonomy" id="41431"/>
    <lineage>
        <taxon>Bacteria</taxon>
        <taxon>Bacillati</taxon>
        <taxon>Cyanobacteriota</taxon>
        <taxon>Cyanophyceae</taxon>
        <taxon>Oscillatoriophycideae</taxon>
        <taxon>Chroococcales</taxon>
        <taxon>Aphanothecaceae</taxon>
        <taxon>Rippkaea</taxon>
        <taxon>Rippkaea orientalis</taxon>
    </lineage>
</organism>
<dbReference type="KEGG" id="cyp:PCC8801_0201"/>
<dbReference type="OrthoDB" id="458808at2"/>
<name>B7K1Z8_RIPO1</name>
<dbReference type="Proteomes" id="UP000008204">
    <property type="component" value="Chromosome"/>
</dbReference>
<sequence>MDKSALIASIDDAIAKHEGNPVAKVILGLTKQVWQIDWTVAPFDIVSHYLEFDIPYFYRFMAMDLGDETEEQNLIIEWVNTRHALDKDAKAGLPALVDELNQLRVAARKG</sequence>
<keyword evidence="2" id="KW-1185">Reference proteome</keyword>
<dbReference type="HOGENOM" id="CLU_2166783_0_0_3"/>
<protein>
    <submittedName>
        <fullName evidence="1">Uncharacterized protein</fullName>
    </submittedName>
</protein>
<dbReference type="RefSeq" id="WP_012593582.1">
    <property type="nucleotide sequence ID" value="NC_011726.1"/>
</dbReference>
<dbReference type="EMBL" id="CP001287">
    <property type="protein sequence ID" value="ACK64305.1"/>
    <property type="molecule type" value="Genomic_DNA"/>
</dbReference>
<gene>
    <name evidence="1" type="ordered locus">PCC8801_0201</name>
</gene>